<sequence>MIVTVTETAVAPAPASPVRWNHLDQVRDPGFTGLAADAPRHVGNTTDGNHVHVATAGSKLIYGPAGVGKTVALDVDIAGAALDPAARIVLLGAWRGELEAWRPLAETYADTIDDTTQALLALDAEVEERARARNAALRARAERDQGEIPAPPATWIFLDEFRSLELELGERSAAAAGLRMALLDLLEHGPRLGYRLVLTDMRVRMQPWMESLFGQVQKFGPNRTTPGLSTIHVPGKLARRPLLGAYLSPSERVEVGLTALRLRAAQAAPVPKAV</sequence>
<dbReference type="InterPro" id="IPR027417">
    <property type="entry name" value="P-loop_NTPase"/>
</dbReference>
<dbReference type="AlphaFoldDB" id="A0A1S1R3U2"/>
<reference evidence="2" key="1">
    <citation type="submission" date="2016-07" db="EMBL/GenBank/DDBJ databases">
        <title>Frankia sp. NRRL B-16219 Genome sequencing.</title>
        <authorList>
            <person name="Ghodhbane-Gtari F."/>
            <person name="Swanson E."/>
            <person name="Gueddou A."/>
            <person name="Louati M."/>
            <person name="Nouioui I."/>
            <person name="Hezbri K."/>
            <person name="Abebe-Akele F."/>
            <person name="Simpson S."/>
            <person name="Morris K."/>
            <person name="Thomas K."/>
            <person name="Gtari M."/>
            <person name="Tisa L.S."/>
        </authorList>
    </citation>
    <scope>NUCLEOTIDE SEQUENCE [LARGE SCALE GENOMIC DNA]</scope>
    <source>
        <strain evidence="2">NRRL B-16219</strain>
    </source>
</reference>
<proteinExistence type="predicted"/>
<organism evidence="1 2">
    <name type="scientific">Parafrankia soli</name>
    <dbReference type="NCBI Taxonomy" id="2599596"/>
    <lineage>
        <taxon>Bacteria</taxon>
        <taxon>Bacillati</taxon>
        <taxon>Actinomycetota</taxon>
        <taxon>Actinomycetes</taxon>
        <taxon>Frankiales</taxon>
        <taxon>Frankiaceae</taxon>
        <taxon>Parafrankia</taxon>
    </lineage>
</organism>
<keyword evidence="2" id="KW-1185">Reference proteome</keyword>
<comment type="caution">
    <text evidence="1">The sequence shown here is derived from an EMBL/GenBank/DDBJ whole genome shotgun (WGS) entry which is preliminary data.</text>
</comment>
<dbReference type="Gene3D" id="3.40.50.300">
    <property type="entry name" value="P-loop containing nucleotide triphosphate hydrolases"/>
    <property type="match status" value="1"/>
</dbReference>
<protein>
    <recommendedName>
        <fullName evidence="3">FtsK domain-containing protein</fullName>
    </recommendedName>
</protein>
<dbReference type="EMBL" id="MAXA01000099">
    <property type="protein sequence ID" value="OHV39394.1"/>
    <property type="molecule type" value="Genomic_DNA"/>
</dbReference>
<dbReference type="Proteomes" id="UP000179769">
    <property type="component" value="Unassembled WGS sequence"/>
</dbReference>
<evidence type="ECO:0000313" key="1">
    <source>
        <dbReference type="EMBL" id="OHV39394.1"/>
    </source>
</evidence>
<accession>A0A1S1R3U2</accession>
<gene>
    <name evidence="1" type="ORF">BBK14_33030</name>
</gene>
<name>A0A1S1R3U2_9ACTN</name>
<evidence type="ECO:0008006" key="3">
    <source>
        <dbReference type="Google" id="ProtNLM"/>
    </source>
</evidence>
<evidence type="ECO:0000313" key="2">
    <source>
        <dbReference type="Proteomes" id="UP000179769"/>
    </source>
</evidence>